<keyword evidence="1" id="KW-0812">Transmembrane</keyword>
<comment type="caution">
    <text evidence="2">The sequence shown here is derived from an EMBL/GenBank/DDBJ whole genome shotgun (WGS) entry which is preliminary data.</text>
</comment>
<dbReference type="RefSeq" id="WP_187075711.1">
    <property type="nucleotide sequence ID" value="NZ_JACORT010000002.1"/>
</dbReference>
<keyword evidence="3" id="KW-1185">Reference proteome</keyword>
<dbReference type="EMBL" id="JACORT010000002">
    <property type="protein sequence ID" value="MBC5782977.1"/>
    <property type="molecule type" value="Genomic_DNA"/>
</dbReference>
<protein>
    <submittedName>
        <fullName evidence="2">Uncharacterized protein</fullName>
    </submittedName>
</protein>
<dbReference type="Proteomes" id="UP000608513">
    <property type="component" value="Unassembled WGS sequence"/>
</dbReference>
<feature type="transmembrane region" description="Helical" evidence="1">
    <location>
        <begin position="160"/>
        <end position="179"/>
    </location>
</feature>
<name>A0A923MSF6_9BURK</name>
<organism evidence="2 3">
    <name type="scientific">Ramlibacter cellulosilyticus</name>
    <dbReference type="NCBI Taxonomy" id="2764187"/>
    <lineage>
        <taxon>Bacteria</taxon>
        <taxon>Pseudomonadati</taxon>
        <taxon>Pseudomonadota</taxon>
        <taxon>Betaproteobacteria</taxon>
        <taxon>Burkholderiales</taxon>
        <taxon>Comamonadaceae</taxon>
        <taxon>Ramlibacter</taxon>
    </lineage>
</organism>
<dbReference type="AlphaFoldDB" id="A0A923MSF6"/>
<proteinExistence type="predicted"/>
<sequence length="194" mass="21381">MRKLFVGTALLALLALVLVSGEFLPSREQREARIALVRRTVATLERMEAVATEVIAGDRSRVQDLQAGARDVVSAARTLKEGDRPAQAVPASLQERMDELVPVVVRLRNNVRTIGRADDSLQGRISRQEAAEMVLADGAVARRHLHWLAGALEATDHGRIWWNIGFLLLAGLAVLGLAWPRRATRFMPSQRQAP</sequence>
<evidence type="ECO:0000256" key="1">
    <source>
        <dbReference type="SAM" id="Phobius"/>
    </source>
</evidence>
<accession>A0A923MSF6</accession>
<reference evidence="2" key="1">
    <citation type="submission" date="2020-08" db="EMBL/GenBank/DDBJ databases">
        <title>Ramlibacter sp. USB13 16S ribosomal RNA gene genome sequencing and assembly.</title>
        <authorList>
            <person name="Kang M."/>
        </authorList>
    </citation>
    <scope>NUCLEOTIDE SEQUENCE</scope>
    <source>
        <strain evidence="2">USB13</strain>
    </source>
</reference>
<evidence type="ECO:0000313" key="3">
    <source>
        <dbReference type="Proteomes" id="UP000608513"/>
    </source>
</evidence>
<keyword evidence="1" id="KW-0472">Membrane</keyword>
<gene>
    <name evidence="2" type="ORF">H8N03_08465</name>
</gene>
<evidence type="ECO:0000313" key="2">
    <source>
        <dbReference type="EMBL" id="MBC5782977.1"/>
    </source>
</evidence>
<keyword evidence="1" id="KW-1133">Transmembrane helix</keyword>